<dbReference type="GeneID" id="25274803"/>
<dbReference type="SUPFAM" id="SSF52029">
    <property type="entry name" value="GroEL apical domain-like"/>
    <property type="match status" value="1"/>
</dbReference>
<evidence type="ECO:0000313" key="4">
    <source>
        <dbReference type="EMBL" id="CDJ26827.1"/>
    </source>
</evidence>
<dbReference type="InterPro" id="IPR001844">
    <property type="entry name" value="Cpn60/GroEL"/>
</dbReference>
<dbReference type="EMBL" id="HG672668">
    <property type="protein sequence ID" value="CDJ26827.1"/>
    <property type="molecule type" value="Genomic_DNA"/>
</dbReference>
<dbReference type="InterPro" id="IPR027413">
    <property type="entry name" value="GROEL-like_equatorial_sf"/>
</dbReference>
<evidence type="ECO:0000256" key="1">
    <source>
        <dbReference type="ARBA" id="ARBA00006607"/>
    </source>
</evidence>
<dbReference type="VEuPathDB" id="ToxoDB:EAH_00067330"/>
<feature type="non-terminal residue" evidence="4">
    <location>
        <position position="1"/>
    </location>
</feature>
<keyword evidence="2" id="KW-0143">Chaperone</keyword>
<dbReference type="RefSeq" id="XP_013248004.1">
    <property type="nucleotide sequence ID" value="XM_013392550.1"/>
</dbReference>
<dbReference type="InterPro" id="IPR027410">
    <property type="entry name" value="TCP-1-like_intermed_sf"/>
</dbReference>
<dbReference type="GO" id="GO:0042026">
    <property type="term" value="P:protein refolding"/>
    <property type="evidence" value="ECO:0007669"/>
    <property type="project" value="InterPro"/>
</dbReference>
<dbReference type="InterPro" id="IPR002423">
    <property type="entry name" value="Cpn60/GroEL/TCP-1"/>
</dbReference>
<name>U6JS01_EIMAC</name>
<dbReference type="Proteomes" id="UP000018050">
    <property type="component" value="Unassembled WGS sequence"/>
</dbReference>
<comment type="similarity">
    <text evidence="1 3">Belongs to the chaperonin (HSP60) family.</text>
</comment>
<dbReference type="InterPro" id="IPR027409">
    <property type="entry name" value="GroEL-like_apical_dom_sf"/>
</dbReference>
<evidence type="ECO:0000256" key="3">
    <source>
        <dbReference type="RuleBase" id="RU000418"/>
    </source>
</evidence>
<dbReference type="AlphaFoldDB" id="U6JS01"/>
<dbReference type="PANTHER" id="PTHR45633">
    <property type="entry name" value="60 KDA HEAT SHOCK PROTEIN, MITOCHONDRIAL"/>
    <property type="match status" value="1"/>
</dbReference>
<dbReference type="Gene3D" id="3.30.260.10">
    <property type="entry name" value="TCP-1-like chaperonin intermediate domain"/>
    <property type="match status" value="1"/>
</dbReference>
<dbReference type="Gene3D" id="1.10.560.10">
    <property type="entry name" value="GroEL-like equatorial domain"/>
    <property type="match status" value="1"/>
</dbReference>
<reference evidence="4" key="1">
    <citation type="submission" date="2013-10" db="EMBL/GenBank/DDBJ databases">
        <title>Genomic analysis of the causative agents of coccidiosis in chickens.</title>
        <authorList>
            <person name="Reid A.J."/>
            <person name="Blake D."/>
            <person name="Billington K."/>
            <person name="Browne H."/>
            <person name="Dunn M."/>
            <person name="Hung S."/>
            <person name="Kawahara F."/>
            <person name="Miranda-Saavedra D."/>
            <person name="Mourier T."/>
            <person name="Nagra H."/>
            <person name="Otto T.D."/>
            <person name="Rawlings N."/>
            <person name="Sanchez A."/>
            <person name="Sanders M."/>
            <person name="Subramaniam C."/>
            <person name="Tay Y."/>
            <person name="Dear P."/>
            <person name="Doerig C."/>
            <person name="Gruber A."/>
            <person name="Parkinson J."/>
            <person name="Shirley M."/>
            <person name="Wan K.L."/>
            <person name="Berriman M."/>
            <person name="Tomley F."/>
            <person name="Pain A."/>
        </authorList>
    </citation>
    <scope>NUCLEOTIDE SEQUENCE</scope>
    <source>
        <strain evidence="4">Houghton</strain>
    </source>
</reference>
<evidence type="ECO:0000313" key="5">
    <source>
        <dbReference type="Proteomes" id="UP000018050"/>
    </source>
</evidence>
<dbReference type="Gene3D" id="3.50.7.10">
    <property type="entry name" value="GroEL"/>
    <property type="match status" value="1"/>
</dbReference>
<keyword evidence="5" id="KW-1185">Reference proteome</keyword>
<evidence type="ECO:0000256" key="2">
    <source>
        <dbReference type="ARBA" id="ARBA00023186"/>
    </source>
</evidence>
<accession>U6JS01</accession>
<dbReference type="PRINTS" id="PR00298">
    <property type="entry name" value="CHAPERONIN60"/>
</dbReference>
<dbReference type="Pfam" id="PF00118">
    <property type="entry name" value="Cpn60_TCP1"/>
    <property type="match status" value="1"/>
</dbReference>
<proteinExistence type="inferred from homology"/>
<dbReference type="SUPFAM" id="SSF48592">
    <property type="entry name" value="GroEL equatorial domain-like"/>
    <property type="match status" value="1"/>
</dbReference>
<dbReference type="OrthoDB" id="496at2759"/>
<dbReference type="OMA" id="MEQDNTD"/>
<protein>
    <submittedName>
        <fullName evidence="4">TCP-1/cpn60 chaperonin family protein, putative</fullName>
    </submittedName>
</protein>
<reference evidence="4" key="2">
    <citation type="submission" date="2013-10" db="EMBL/GenBank/DDBJ databases">
        <authorList>
            <person name="Aslett M."/>
        </authorList>
    </citation>
    <scope>NUCLEOTIDE SEQUENCE</scope>
    <source>
        <strain evidence="4">Houghton</strain>
    </source>
</reference>
<dbReference type="GO" id="GO:0140662">
    <property type="term" value="F:ATP-dependent protein folding chaperone"/>
    <property type="evidence" value="ECO:0007669"/>
    <property type="project" value="InterPro"/>
</dbReference>
<organism evidence="4 5">
    <name type="scientific">Eimeria acervulina</name>
    <name type="common">Coccidian parasite</name>
    <dbReference type="NCBI Taxonomy" id="5801"/>
    <lineage>
        <taxon>Eukaryota</taxon>
        <taxon>Sar</taxon>
        <taxon>Alveolata</taxon>
        <taxon>Apicomplexa</taxon>
        <taxon>Conoidasida</taxon>
        <taxon>Coccidia</taxon>
        <taxon>Eucoccidiorida</taxon>
        <taxon>Eimeriorina</taxon>
        <taxon>Eimeriidae</taxon>
        <taxon>Eimeria</taxon>
    </lineage>
</organism>
<dbReference type="GO" id="GO:0005524">
    <property type="term" value="F:ATP binding"/>
    <property type="evidence" value="ECO:0007669"/>
    <property type="project" value="InterPro"/>
</dbReference>
<gene>
    <name evidence="4" type="ORF">EAH_00067330</name>
</gene>
<sequence>VTIRAPSFGERRKDYLRDIAVATNAQLISKDLGLPLEDATAEHIGSAQGVVVRKDRTSILTRPEFQEQIQERVQRLQSEMEAATSKFDKEKLGERIAALSGGIARIMIGASTETEQKEKKLRYEDAINAVRAAIETGYVPGGGVTYLALSTDQFRKKVLDAVEQTAREEMKGVDESTGEEFQVVEEMESEIELQKAGANIVADSMSSITKQIASNAGLDGERVVNAILNAKKPFGFGWNAKTNRFGDMISQGVIDPAKVCISAIEHSTSVAGLVLTTEGMMIEEEQERNKSVSHEEGEL</sequence>